<dbReference type="Gramene" id="OPUNC06G02990.1">
    <property type="protein sequence ID" value="OPUNC06G02990.1"/>
    <property type="gene ID" value="OPUNC06G02990"/>
</dbReference>
<dbReference type="EnsemblPlants" id="OPUNC06G02990.1">
    <property type="protein sequence ID" value="OPUNC06G02990.1"/>
    <property type="gene ID" value="OPUNC06G02990"/>
</dbReference>
<reference evidence="2" key="2">
    <citation type="submission" date="2018-05" db="EMBL/GenBank/DDBJ databases">
        <title>OpunRS2 (Oryza punctata Reference Sequence Version 2).</title>
        <authorList>
            <person name="Zhang J."/>
            <person name="Kudrna D."/>
            <person name="Lee S."/>
            <person name="Talag J."/>
            <person name="Welchert J."/>
            <person name="Wing R.A."/>
        </authorList>
    </citation>
    <scope>NUCLEOTIDE SEQUENCE [LARGE SCALE GENOMIC DNA]</scope>
</reference>
<feature type="region of interest" description="Disordered" evidence="1">
    <location>
        <begin position="1"/>
        <end position="27"/>
    </location>
</feature>
<keyword evidence="3" id="KW-1185">Reference proteome</keyword>
<evidence type="ECO:0000256" key="1">
    <source>
        <dbReference type="SAM" id="MobiDB-lite"/>
    </source>
</evidence>
<dbReference type="AlphaFoldDB" id="A0A0E0L7T9"/>
<accession>A0A0E0L7T9</accession>
<protein>
    <submittedName>
        <fullName evidence="2">Uncharacterized protein</fullName>
    </submittedName>
</protein>
<organism evidence="2">
    <name type="scientific">Oryza punctata</name>
    <name type="common">Red rice</name>
    <dbReference type="NCBI Taxonomy" id="4537"/>
    <lineage>
        <taxon>Eukaryota</taxon>
        <taxon>Viridiplantae</taxon>
        <taxon>Streptophyta</taxon>
        <taxon>Embryophyta</taxon>
        <taxon>Tracheophyta</taxon>
        <taxon>Spermatophyta</taxon>
        <taxon>Magnoliopsida</taxon>
        <taxon>Liliopsida</taxon>
        <taxon>Poales</taxon>
        <taxon>Poaceae</taxon>
        <taxon>BOP clade</taxon>
        <taxon>Oryzoideae</taxon>
        <taxon>Oryzeae</taxon>
        <taxon>Oryzinae</taxon>
        <taxon>Oryza</taxon>
    </lineage>
</organism>
<name>A0A0E0L7T9_ORYPU</name>
<dbReference type="HOGENOM" id="CLU_1646446_0_0_1"/>
<sequence length="161" mass="16938">MLPLGDSSRARPRPPTSRPSASRQPDARVSGVGFIFSADFDSTGASSTLVCITGPSGDSCSRGGGNLFVVVWWSSVADFLRSSTARVESTRRPASPTAVTAASPTLFAAAECFLLLLLNGGGVQRGADRGWRRSASGREIGAASIRECVWMGREILFPAEM</sequence>
<proteinExistence type="predicted"/>
<evidence type="ECO:0000313" key="2">
    <source>
        <dbReference type="EnsemblPlants" id="OPUNC06G02990.1"/>
    </source>
</evidence>
<reference evidence="2" key="1">
    <citation type="submission" date="2015-04" db="UniProtKB">
        <authorList>
            <consortium name="EnsemblPlants"/>
        </authorList>
    </citation>
    <scope>IDENTIFICATION</scope>
</reference>
<evidence type="ECO:0000313" key="3">
    <source>
        <dbReference type="Proteomes" id="UP000026962"/>
    </source>
</evidence>
<dbReference type="Proteomes" id="UP000026962">
    <property type="component" value="Chromosome 6"/>
</dbReference>